<gene>
    <name evidence="1" type="ORF">ERS007657_04175</name>
</gene>
<sequence>MSPRIPASIPCTAADAPCTVVMHGMLPATAAERIS</sequence>
<reference evidence="1 2" key="1">
    <citation type="submission" date="2015-03" db="EMBL/GenBank/DDBJ databases">
        <authorList>
            <consortium name="Pathogen Informatics"/>
        </authorList>
    </citation>
    <scope>NUCLEOTIDE SEQUENCE [LARGE SCALE GENOMIC DNA]</scope>
    <source>
        <strain evidence="1 2">C09601061</strain>
    </source>
</reference>
<dbReference type="AlphaFoldDB" id="A0A654U749"/>
<proteinExistence type="predicted"/>
<dbReference type="EMBL" id="CGCX01002542">
    <property type="protein sequence ID" value="CFS13210.1"/>
    <property type="molecule type" value="Genomic_DNA"/>
</dbReference>
<evidence type="ECO:0000313" key="1">
    <source>
        <dbReference type="EMBL" id="CFS13210.1"/>
    </source>
</evidence>
<dbReference type="Proteomes" id="UP000046680">
    <property type="component" value="Unassembled WGS sequence"/>
</dbReference>
<evidence type="ECO:0000313" key="2">
    <source>
        <dbReference type="Proteomes" id="UP000046680"/>
    </source>
</evidence>
<organism evidence="1 2">
    <name type="scientific">Mycobacterium tuberculosis</name>
    <dbReference type="NCBI Taxonomy" id="1773"/>
    <lineage>
        <taxon>Bacteria</taxon>
        <taxon>Bacillati</taxon>
        <taxon>Actinomycetota</taxon>
        <taxon>Actinomycetes</taxon>
        <taxon>Mycobacteriales</taxon>
        <taxon>Mycobacteriaceae</taxon>
        <taxon>Mycobacterium</taxon>
        <taxon>Mycobacterium tuberculosis complex</taxon>
    </lineage>
</organism>
<accession>A0A654U749</accession>
<name>A0A654U749_MYCTX</name>
<protein>
    <submittedName>
        <fullName evidence="1">Uncharacterized protein</fullName>
    </submittedName>
</protein>